<proteinExistence type="predicted"/>
<accession>A0A450TP10</accession>
<keyword evidence="1" id="KW-0472">Membrane</keyword>
<evidence type="ECO:0000313" key="2">
    <source>
        <dbReference type="EMBL" id="VFJ69599.1"/>
    </source>
</evidence>
<keyword evidence="1" id="KW-1133">Transmembrane helix</keyword>
<gene>
    <name evidence="2" type="ORF">BECKFW1821B_GA0114236_11682</name>
</gene>
<organism evidence="2">
    <name type="scientific">Candidatus Kentrum sp. FW</name>
    <dbReference type="NCBI Taxonomy" id="2126338"/>
    <lineage>
        <taxon>Bacteria</taxon>
        <taxon>Pseudomonadati</taxon>
        <taxon>Pseudomonadota</taxon>
        <taxon>Gammaproteobacteria</taxon>
        <taxon>Candidatus Kentrum</taxon>
    </lineage>
</organism>
<dbReference type="AlphaFoldDB" id="A0A450TP10"/>
<evidence type="ECO:0000256" key="1">
    <source>
        <dbReference type="SAM" id="Phobius"/>
    </source>
</evidence>
<dbReference type="EMBL" id="CAADFD010000168">
    <property type="protein sequence ID" value="VFJ69599.1"/>
    <property type="molecule type" value="Genomic_DNA"/>
</dbReference>
<sequence length="80" mass="9167">MKERRALSGGREHPCTMFWVVGLAVGALRSVLFMGNYLGVLFGEELDESDNQCALRQHEANHPHNEFGFYPAYFRPHFNP</sequence>
<feature type="transmembrane region" description="Helical" evidence="1">
    <location>
        <begin position="16"/>
        <end position="38"/>
    </location>
</feature>
<name>A0A450TP10_9GAMM</name>
<reference evidence="2" key="1">
    <citation type="submission" date="2019-02" db="EMBL/GenBank/DDBJ databases">
        <authorList>
            <person name="Gruber-Vodicka R. H."/>
            <person name="Seah K. B. B."/>
        </authorList>
    </citation>
    <scope>NUCLEOTIDE SEQUENCE</scope>
    <source>
        <strain evidence="2">BECK_BZ106</strain>
    </source>
</reference>
<protein>
    <submittedName>
        <fullName evidence="2">Uncharacterized protein</fullName>
    </submittedName>
</protein>
<keyword evidence="1" id="KW-0812">Transmembrane</keyword>